<comment type="pathway">
    <text evidence="2">Glycan metabolism.</text>
</comment>
<keyword evidence="4" id="KW-0328">Glycosyltransferase</keyword>
<keyword evidence="8" id="KW-1133">Transmembrane helix</keyword>
<dbReference type="Pfam" id="PF10250">
    <property type="entry name" value="O-FucT"/>
    <property type="match status" value="1"/>
</dbReference>
<evidence type="ECO:0000256" key="8">
    <source>
        <dbReference type="ARBA" id="ARBA00022989"/>
    </source>
</evidence>
<evidence type="ECO:0000256" key="10">
    <source>
        <dbReference type="ARBA" id="ARBA00023180"/>
    </source>
</evidence>
<keyword evidence="6" id="KW-0812">Transmembrane</keyword>
<protein>
    <recommendedName>
        <fullName evidence="13">O-fucosyltransferase family protein</fullName>
    </recommendedName>
</protein>
<evidence type="ECO:0000313" key="15">
    <source>
        <dbReference type="Proteomes" id="UP000541444"/>
    </source>
</evidence>
<keyword evidence="12" id="KW-0119">Carbohydrate metabolism</keyword>
<dbReference type="GO" id="GO:0005794">
    <property type="term" value="C:Golgi apparatus"/>
    <property type="evidence" value="ECO:0007669"/>
    <property type="project" value="TreeGrafter"/>
</dbReference>
<dbReference type="OrthoDB" id="743588at2759"/>
<keyword evidence="10" id="KW-0325">Glycoprotein</keyword>
<evidence type="ECO:0000256" key="3">
    <source>
        <dbReference type="ARBA" id="ARBA00007737"/>
    </source>
</evidence>
<sequence>MVIPFFPQVGILLRAFGYSSDTIIYVSGGEVFGGQRTMVPLHAMFDNVVNRTSLTTVREITKIYGCEGYVAKTSHRPSPIEEETKLEAWKSSGPCPRPLPPPPVRPKYPYNIEGWWGLVAASDNEPDSTVAELRANAHKLLWEAIDYVICVEAKVFIPAFDRDGRGRSNLSSMVMGHRLYQSAASKTYRPDRKKVAKFFDEIRDHLYQANHTWLTLIRKHLSVTSLDGLNEVGKSSNLLSFLSHPVPEYSCIKHNNLELSSDSSSQSTYSQLKVALGVGYKYPVWIDNIPNSYSSESKGKQDDLEDEDPTSQLFLWNVVSGDVGGAEANNKEMQMEDREEIENGEKLGAKLKLLTYSLWILLGNRGGKSQRGCTMRLTRTRRTNSNQREFE</sequence>
<comment type="similarity">
    <text evidence="3">Belongs to the glycosyltransferase GT106 family.</text>
</comment>
<organism evidence="14 15">
    <name type="scientific">Kingdonia uniflora</name>
    <dbReference type="NCBI Taxonomy" id="39325"/>
    <lineage>
        <taxon>Eukaryota</taxon>
        <taxon>Viridiplantae</taxon>
        <taxon>Streptophyta</taxon>
        <taxon>Embryophyta</taxon>
        <taxon>Tracheophyta</taxon>
        <taxon>Spermatophyta</taxon>
        <taxon>Magnoliopsida</taxon>
        <taxon>Ranunculales</taxon>
        <taxon>Circaeasteraceae</taxon>
        <taxon>Kingdonia</taxon>
    </lineage>
</organism>
<evidence type="ECO:0000256" key="13">
    <source>
        <dbReference type="ARBA" id="ARBA00030350"/>
    </source>
</evidence>
<dbReference type="InterPro" id="IPR019378">
    <property type="entry name" value="GDP-Fuc_O-FucTrfase"/>
</dbReference>
<dbReference type="GO" id="GO:0016020">
    <property type="term" value="C:membrane"/>
    <property type="evidence" value="ECO:0007669"/>
    <property type="project" value="UniProtKB-SubCell"/>
</dbReference>
<keyword evidence="15" id="KW-1185">Reference proteome</keyword>
<reference evidence="14 15" key="1">
    <citation type="journal article" date="2020" name="IScience">
        <title>Genome Sequencing of the Endangered Kingdonia uniflora (Circaeasteraceae, Ranunculales) Reveals Potential Mechanisms of Evolutionary Specialization.</title>
        <authorList>
            <person name="Sun Y."/>
            <person name="Deng T."/>
            <person name="Zhang A."/>
            <person name="Moore M.J."/>
            <person name="Landis J.B."/>
            <person name="Lin N."/>
            <person name="Zhang H."/>
            <person name="Zhang X."/>
            <person name="Huang J."/>
            <person name="Zhang X."/>
            <person name="Sun H."/>
            <person name="Wang H."/>
        </authorList>
    </citation>
    <scope>NUCLEOTIDE SEQUENCE [LARGE SCALE GENOMIC DNA]</scope>
    <source>
        <strain evidence="14">TB1705</strain>
        <tissue evidence="14">Leaf</tissue>
    </source>
</reference>
<dbReference type="GO" id="GO:0016757">
    <property type="term" value="F:glycosyltransferase activity"/>
    <property type="evidence" value="ECO:0007669"/>
    <property type="project" value="UniProtKB-KW"/>
</dbReference>
<keyword evidence="5" id="KW-0808">Transferase</keyword>
<dbReference type="AlphaFoldDB" id="A0A7J7NPN7"/>
<evidence type="ECO:0000313" key="14">
    <source>
        <dbReference type="EMBL" id="KAF6169139.1"/>
    </source>
</evidence>
<evidence type="ECO:0000256" key="4">
    <source>
        <dbReference type="ARBA" id="ARBA00022676"/>
    </source>
</evidence>
<evidence type="ECO:0000256" key="11">
    <source>
        <dbReference type="ARBA" id="ARBA00023253"/>
    </source>
</evidence>
<evidence type="ECO:0000256" key="9">
    <source>
        <dbReference type="ARBA" id="ARBA00023136"/>
    </source>
</evidence>
<dbReference type="Proteomes" id="UP000541444">
    <property type="component" value="Unassembled WGS sequence"/>
</dbReference>
<keyword evidence="9" id="KW-0472">Membrane</keyword>
<dbReference type="GO" id="GO:0006004">
    <property type="term" value="P:fucose metabolic process"/>
    <property type="evidence" value="ECO:0007669"/>
    <property type="project" value="UniProtKB-KW"/>
</dbReference>
<proteinExistence type="inferred from homology"/>
<evidence type="ECO:0000256" key="7">
    <source>
        <dbReference type="ARBA" id="ARBA00022968"/>
    </source>
</evidence>
<keyword evidence="7" id="KW-0735">Signal-anchor</keyword>
<evidence type="ECO:0000256" key="6">
    <source>
        <dbReference type="ARBA" id="ARBA00022692"/>
    </source>
</evidence>
<name>A0A7J7NPN7_9MAGN</name>
<evidence type="ECO:0000256" key="5">
    <source>
        <dbReference type="ARBA" id="ARBA00022679"/>
    </source>
</evidence>
<comment type="subcellular location">
    <subcellularLocation>
        <location evidence="1">Membrane</location>
        <topology evidence="1">Single-pass type II membrane protein</topology>
    </subcellularLocation>
</comment>
<dbReference type="PANTHER" id="PTHR31741">
    <property type="entry name" value="OS02G0726500 PROTEIN-RELATED"/>
    <property type="match status" value="1"/>
</dbReference>
<accession>A0A7J7NPN7</accession>
<evidence type="ECO:0000256" key="2">
    <source>
        <dbReference type="ARBA" id="ARBA00004881"/>
    </source>
</evidence>
<keyword evidence="11" id="KW-0294">Fucose metabolism</keyword>
<dbReference type="EMBL" id="JACGCM010000671">
    <property type="protein sequence ID" value="KAF6169139.1"/>
    <property type="molecule type" value="Genomic_DNA"/>
</dbReference>
<gene>
    <name evidence="14" type="ORF">GIB67_038636</name>
</gene>
<evidence type="ECO:0000256" key="12">
    <source>
        <dbReference type="ARBA" id="ARBA00023277"/>
    </source>
</evidence>
<comment type="caution">
    <text evidence="14">The sequence shown here is derived from an EMBL/GenBank/DDBJ whole genome shotgun (WGS) entry which is preliminary data.</text>
</comment>
<dbReference type="PANTHER" id="PTHR31741:SF46">
    <property type="entry name" value="O-FUCOSYLTRANSFERASE 27"/>
    <property type="match status" value="1"/>
</dbReference>
<evidence type="ECO:0000256" key="1">
    <source>
        <dbReference type="ARBA" id="ARBA00004606"/>
    </source>
</evidence>